<accession>A0ACC0HBC2</accession>
<evidence type="ECO:0000313" key="1">
    <source>
        <dbReference type="EMBL" id="KAI8009792.1"/>
    </source>
</evidence>
<evidence type="ECO:0000313" key="2">
    <source>
        <dbReference type="Proteomes" id="UP001060215"/>
    </source>
</evidence>
<sequence>MTVLFRTVGLGLLWVGLWAASDDVCGLWAVMGLLWVGLWAAAMGWTVGCIRWCLWGWFGLVCGLHQMVSLCLHQMVSAGLTLTSSGLLWMVSACPSLGFVLGLLWVGLWAAAMGWSLGCWAFSACLEANKKRKVSPILPSKPVVVIDVFEPPHPCFSNIDKSSLTQLVNKKNLTQLVEKYDGVEGLASALKTNLAHGINGDNEEDISHRHEAFGTNTYQRPPTKGFHRFVWEALKDPTIIILLVCAALSLGFGIKENGLKVGWYDGGSISVAVFLVIAVSAGSNFKQNRQFLNLSKVSNNILIDVVRNGRRQQVSIFEIVVGDVVCLKIGDQVPADGLFIDGHSLQVDESSMTGESENVEVNFTQNPFLFSGTKVAYGFGRMLVTSVGMNTTWGEMMSTISSDTSEQTPLQARLNKLTSAIGKVGLVVAFLVLVVLLVLYFTGNTKDTNGNTEFNGSKTEVDDIINSVVGIVAAAVTIVVVAIPEGLPLAVTLTLAYSMKRMMADQAMVRKLSACETMGSATVICTDKTGTLTLNQMKVTKFWLGQESMEERGSTSISDNVLELLHQGVSFNTTGSVYKSTSGSEFEFSGSPTEKAILSWAVLELNMDMEKLKQSCTILHVEAFNSTKKRSGVSIRKKDDNTINVHWKGAAEMVLAMCSHYYDFSGKIKVLDDVERMKFDQMIQGMAASSFHASLLLINKFKKKRMKDPCRPDVKKAVEACQYAGVNIKMITGDNVFTARAIATECGILEPNQYINSGAVVEGEEFRNYTPEERLEKVDKICVMARSSPFDKLLMVQCLKQKGHVVAVTGDGTNDAPALREADIGLSMGIQGTEVAKESSDIVILDDNFGSVVTVLKWGRCVYNNIQKFIQFQLTVNVAALVINFVAAVSSGQVPLTAVQLLWVNLIMDTLGALALATEKPSKELMEKPPVGRTKPLITNIMWRNLLAQAFYQVAMLLTLQFRGKSIFGANTNVNDTLIFNTFVLCQVFNEFNARKLEKKNVFKGIHRSKLFLAIIGITIVLQVVMVEFLKKFASTERLNWRQWAVCIGFAAVSWLIGWLVKCIPVPEKPFFSYLKRSYTKKLVNMNI</sequence>
<dbReference type="EMBL" id="CM045762">
    <property type="protein sequence ID" value="KAI8009792.1"/>
    <property type="molecule type" value="Genomic_DNA"/>
</dbReference>
<comment type="caution">
    <text evidence="1">The sequence shown here is derived from an EMBL/GenBank/DDBJ whole genome shotgun (WGS) entry which is preliminary data.</text>
</comment>
<gene>
    <name evidence="1" type="ORF">LOK49_LG06G02926</name>
</gene>
<protein>
    <submittedName>
        <fullName evidence="1">Calcium-transporting ATPase 13, plasma membrane-type</fullName>
    </submittedName>
</protein>
<name>A0ACC0HBC2_9ERIC</name>
<proteinExistence type="predicted"/>
<organism evidence="1 2">
    <name type="scientific">Camellia lanceoleosa</name>
    <dbReference type="NCBI Taxonomy" id="1840588"/>
    <lineage>
        <taxon>Eukaryota</taxon>
        <taxon>Viridiplantae</taxon>
        <taxon>Streptophyta</taxon>
        <taxon>Embryophyta</taxon>
        <taxon>Tracheophyta</taxon>
        <taxon>Spermatophyta</taxon>
        <taxon>Magnoliopsida</taxon>
        <taxon>eudicotyledons</taxon>
        <taxon>Gunneridae</taxon>
        <taxon>Pentapetalae</taxon>
        <taxon>asterids</taxon>
        <taxon>Ericales</taxon>
        <taxon>Theaceae</taxon>
        <taxon>Camellia</taxon>
    </lineage>
</organism>
<keyword evidence="2" id="KW-1185">Reference proteome</keyword>
<dbReference type="Proteomes" id="UP001060215">
    <property type="component" value="Chromosome 5"/>
</dbReference>
<reference evidence="1 2" key="1">
    <citation type="journal article" date="2022" name="Plant J.">
        <title>Chromosome-level genome of Camellia lanceoleosa provides a valuable resource for understanding genome evolution and self-incompatibility.</title>
        <authorList>
            <person name="Gong W."/>
            <person name="Xiao S."/>
            <person name="Wang L."/>
            <person name="Liao Z."/>
            <person name="Chang Y."/>
            <person name="Mo W."/>
            <person name="Hu G."/>
            <person name="Li W."/>
            <person name="Zhao G."/>
            <person name="Zhu H."/>
            <person name="Hu X."/>
            <person name="Ji K."/>
            <person name="Xiang X."/>
            <person name="Song Q."/>
            <person name="Yuan D."/>
            <person name="Jin S."/>
            <person name="Zhang L."/>
        </authorList>
    </citation>
    <scope>NUCLEOTIDE SEQUENCE [LARGE SCALE GENOMIC DNA]</scope>
    <source>
        <strain evidence="1">SQ_2022a</strain>
    </source>
</reference>